<dbReference type="Proteomes" id="UP001063350">
    <property type="component" value="Chromosome"/>
</dbReference>
<organism evidence="2 3">
    <name type="scientific">Desulfolithobacter dissulfuricans</name>
    <dbReference type="NCBI Taxonomy" id="2795293"/>
    <lineage>
        <taxon>Bacteria</taxon>
        <taxon>Pseudomonadati</taxon>
        <taxon>Thermodesulfobacteriota</taxon>
        <taxon>Desulfobulbia</taxon>
        <taxon>Desulfobulbales</taxon>
        <taxon>Desulfobulbaceae</taxon>
        <taxon>Desulfolithobacter</taxon>
    </lineage>
</organism>
<evidence type="ECO:0000313" key="3">
    <source>
        <dbReference type="Proteomes" id="UP001063350"/>
    </source>
</evidence>
<dbReference type="AlphaFoldDB" id="A0A915U2J1"/>
<keyword evidence="3" id="KW-1185">Reference proteome</keyword>
<dbReference type="NCBIfam" id="NF038336">
    <property type="entry name" value="YjiT_fam"/>
    <property type="match status" value="1"/>
</dbReference>
<dbReference type="KEGG" id="ddu:GF1_17080"/>
<evidence type="ECO:0000259" key="1">
    <source>
        <dbReference type="PROSITE" id="PS50003"/>
    </source>
</evidence>
<dbReference type="EMBL" id="AP024233">
    <property type="protein sequence ID" value="BCO09332.1"/>
    <property type="molecule type" value="Genomic_DNA"/>
</dbReference>
<name>A0A915U2J1_9BACT</name>
<sequence length="981" mass="110214">MRLLAEGRGGIGRLLKRVLQLAAGTTASQQDIETWVESLQRLLPSSYRQPAVYILLADVIITILQLKEEADLTKSAETVARLDQRVPGWRDRFSLPLEDKDAQGLVAQLLCDAVELRVEKQNIPFPLMRFLEQGEDGWQLYSSFSLPETIDRQILARFFNAEANDFPRRMDLSLQVGDQSRIVNLRHIAGHDAYRIERISCEWSGSEAAEAHMLCLAAPNGRTWFAQVVHGEEMDIEMPWIFSVDGEFRLLKQGSGKIAETEALLALPEEWRIESLNDSRVERAGDLLLNSRKIVRFQGAIQVHGDQGSFRFQTGRADATEIAYVWRGRQLWQHFISPAKAFLGKPKLHIIDQTGFQKSASGKPAFLTPNSHGAGFPFGPVVARYPASGELLFRSRMVLLPDQATIDVTAHGPRSGTITLKHWGANTARLLTSGVLLDVVKVFHTLELSFGVAPDQHTPEQVDIEVFWPRTTTPVRVRLPFPAQGVRAFDMAGRELPEGTKISMQQLLGARITIHTPRYNAHMEMVFRSSADGANRSFTLHLGTDSLQQVVRLQNYLEDIQHLLSMDDDLDTTVRVDIIVDGAEIFHLKVARYTGHLKRDADKVLLNDNTVQTLDHETLAALRIQAINLLQQDDSVIDLRQQMSEGVACGCWEVDPGNREPGPWLLYPAPDSPLMIRPLLWPIEGDMDASTPLARAMEHADYNQRQKALLETVQQLATDFQDPMWQDVEQLAGQVGHLSLTALDLWRCFAQSPIGMAALAFRLGSLPRDFLRRFAQELPFAWEIVPYSIWEQVMATLRTQCLTTFGDHLGRKVLLTHINTVSERLSDDHPALQYILGLARGFVDPEAQQNRVGLQFVVGPEAKSRLFEGNASPLQHLLRNHTQDQWPQADIDLLSMARRHPLYSEYLCPDSFGFHDLVINLPILLAVQCANGTSGEWLGDPSRIGLLRTCHAFDPDWFDEAYNLIIARCLANGLMAQTASE</sequence>
<dbReference type="InterPro" id="IPR001849">
    <property type="entry name" value="PH_domain"/>
</dbReference>
<accession>A0A915U2J1</accession>
<proteinExistence type="predicted"/>
<dbReference type="PROSITE" id="PS50003">
    <property type="entry name" value="PH_DOMAIN"/>
    <property type="match status" value="1"/>
</dbReference>
<gene>
    <name evidence="2" type="ORF">GF1_17080</name>
</gene>
<protein>
    <recommendedName>
        <fullName evidence="1">PH domain-containing protein</fullName>
    </recommendedName>
</protein>
<dbReference type="RefSeq" id="WP_267926094.1">
    <property type="nucleotide sequence ID" value="NZ_AP024233.1"/>
</dbReference>
<dbReference type="InterPro" id="IPR047879">
    <property type="entry name" value="YjiT"/>
</dbReference>
<feature type="domain" description="PH" evidence="1">
    <location>
        <begin position="1"/>
        <end position="44"/>
    </location>
</feature>
<evidence type="ECO:0000313" key="2">
    <source>
        <dbReference type="EMBL" id="BCO09332.1"/>
    </source>
</evidence>
<reference evidence="2" key="1">
    <citation type="submission" date="2020-12" db="EMBL/GenBank/DDBJ databases">
        <title>Desulfobium dissulfuricans gen. nov., sp. nov., a novel mesophilic, sulfate-reducing bacterium isolated from a deep-sea hydrothermal vent.</title>
        <authorList>
            <person name="Hashimoto Y."/>
            <person name="Tame A."/>
            <person name="Sawayama S."/>
            <person name="Miyazaki J."/>
            <person name="Takai K."/>
            <person name="Nakagawa S."/>
        </authorList>
    </citation>
    <scope>NUCLEOTIDE SEQUENCE</scope>
    <source>
        <strain evidence="2">GF1</strain>
    </source>
</reference>